<keyword evidence="5" id="KW-1185">Reference proteome</keyword>
<dbReference type="PROSITE" id="PS00010">
    <property type="entry name" value="ASX_HYDROXYL"/>
    <property type="match status" value="1"/>
</dbReference>
<organism evidence="4 5">
    <name type="scientific">Lymnaea stagnalis</name>
    <name type="common">Great pond snail</name>
    <name type="synonym">Helix stagnalis</name>
    <dbReference type="NCBI Taxonomy" id="6523"/>
    <lineage>
        <taxon>Eukaryota</taxon>
        <taxon>Metazoa</taxon>
        <taxon>Spiralia</taxon>
        <taxon>Lophotrochozoa</taxon>
        <taxon>Mollusca</taxon>
        <taxon>Gastropoda</taxon>
        <taxon>Heterobranchia</taxon>
        <taxon>Euthyneura</taxon>
        <taxon>Panpulmonata</taxon>
        <taxon>Hygrophila</taxon>
        <taxon>Lymnaeoidea</taxon>
        <taxon>Lymnaeidae</taxon>
        <taxon>Lymnaea</taxon>
    </lineage>
</organism>
<protein>
    <recommendedName>
        <fullName evidence="3">EGF-like calcium-binding domain-containing protein</fullName>
    </recommendedName>
</protein>
<keyword evidence="1" id="KW-0245">EGF-like domain</keyword>
<dbReference type="SUPFAM" id="SSF57196">
    <property type="entry name" value="EGF/Laminin"/>
    <property type="match status" value="1"/>
</dbReference>
<evidence type="ECO:0000259" key="3">
    <source>
        <dbReference type="SMART" id="SM00179"/>
    </source>
</evidence>
<accession>A0AAV2I7A5</accession>
<gene>
    <name evidence="4" type="ORF">GSLYS_00015667001</name>
</gene>
<dbReference type="SMART" id="SM00179">
    <property type="entry name" value="EGF_CA"/>
    <property type="match status" value="1"/>
</dbReference>
<name>A0AAV2I7A5_LYMST</name>
<dbReference type="InterPro" id="IPR049883">
    <property type="entry name" value="NOTCH1_EGF-like"/>
</dbReference>
<dbReference type="Pfam" id="PF07645">
    <property type="entry name" value="EGF_CA"/>
    <property type="match status" value="1"/>
</dbReference>
<keyword evidence="2" id="KW-1015">Disulfide bond</keyword>
<dbReference type="GO" id="GO:0005509">
    <property type="term" value="F:calcium ion binding"/>
    <property type="evidence" value="ECO:0007669"/>
    <property type="project" value="InterPro"/>
</dbReference>
<dbReference type="EMBL" id="CAXITT010000468">
    <property type="protein sequence ID" value="CAL1542061.1"/>
    <property type="molecule type" value="Genomic_DNA"/>
</dbReference>
<evidence type="ECO:0000256" key="1">
    <source>
        <dbReference type="ARBA" id="ARBA00022536"/>
    </source>
</evidence>
<dbReference type="Gene3D" id="2.10.25.10">
    <property type="entry name" value="Laminin"/>
    <property type="match status" value="1"/>
</dbReference>
<reference evidence="4 5" key="1">
    <citation type="submission" date="2024-04" db="EMBL/GenBank/DDBJ databases">
        <authorList>
            <consortium name="Genoscope - CEA"/>
            <person name="William W."/>
        </authorList>
    </citation>
    <scope>NUCLEOTIDE SEQUENCE [LARGE SCALE GENOMIC DNA]</scope>
</reference>
<evidence type="ECO:0000313" key="4">
    <source>
        <dbReference type="EMBL" id="CAL1542061.1"/>
    </source>
</evidence>
<dbReference type="InterPro" id="IPR018097">
    <property type="entry name" value="EGF_Ca-bd_CS"/>
</dbReference>
<dbReference type="Proteomes" id="UP001497497">
    <property type="component" value="Unassembled WGS sequence"/>
</dbReference>
<dbReference type="PROSITE" id="PS01187">
    <property type="entry name" value="EGF_CA"/>
    <property type="match status" value="1"/>
</dbReference>
<feature type="non-terminal residue" evidence="4">
    <location>
        <position position="1"/>
    </location>
</feature>
<sequence>GPGFSASYWAHECAPFTYGIDYCDKPCTCQAENTLYCNSSTSQCVCKDGWKSTNCDVDVNECDNPNICPDLYSHCVNTKGSFSCDCRTGLQLNATGSCLSTCTTQQNKCSHACGVISTNPYIEQCY</sequence>
<evidence type="ECO:0000256" key="2">
    <source>
        <dbReference type="ARBA" id="ARBA00023157"/>
    </source>
</evidence>
<dbReference type="AlphaFoldDB" id="A0AAV2I7A5"/>
<feature type="domain" description="EGF-like calcium-binding" evidence="3">
    <location>
        <begin position="58"/>
        <end position="99"/>
    </location>
</feature>
<evidence type="ECO:0000313" key="5">
    <source>
        <dbReference type="Proteomes" id="UP001497497"/>
    </source>
</evidence>
<proteinExistence type="predicted"/>
<dbReference type="InterPro" id="IPR001881">
    <property type="entry name" value="EGF-like_Ca-bd_dom"/>
</dbReference>
<comment type="caution">
    <text evidence="4">The sequence shown here is derived from an EMBL/GenBank/DDBJ whole genome shotgun (WGS) entry which is preliminary data.</text>
</comment>
<dbReference type="InterPro" id="IPR000152">
    <property type="entry name" value="EGF-type_Asp/Asn_hydroxyl_site"/>
</dbReference>
<dbReference type="CDD" id="cd00054">
    <property type="entry name" value="EGF_CA"/>
    <property type="match status" value="1"/>
</dbReference>
<feature type="non-terminal residue" evidence="4">
    <location>
        <position position="126"/>
    </location>
</feature>